<dbReference type="InterPro" id="IPR036038">
    <property type="entry name" value="Aminotransferase-like"/>
</dbReference>
<feature type="domain" description="Chorismate-utilising enzyme C-terminal" evidence="1">
    <location>
        <begin position="111"/>
        <end position="366"/>
    </location>
</feature>
<dbReference type="InterPro" id="IPR043132">
    <property type="entry name" value="BCAT-like_C"/>
</dbReference>
<dbReference type="Proteomes" id="UP000294558">
    <property type="component" value="Unassembled WGS sequence"/>
</dbReference>
<dbReference type="InterPro" id="IPR005801">
    <property type="entry name" value="ADC_synthase"/>
</dbReference>
<evidence type="ECO:0000313" key="2">
    <source>
        <dbReference type="EMBL" id="TDT15005.1"/>
    </source>
</evidence>
<dbReference type="InterPro" id="IPR043131">
    <property type="entry name" value="BCAT-like_N"/>
</dbReference>
<dbReference type="Gene3D" id="3.20.10.10">
    <property type="entry name" value="D-amino Acid Aminotransferase, subunit A, domain 2"/>
    <property type="match status" value="1"/>
</dbReference>
<gene>
    <name evidence="2" type="ORF">BDK89_0565</name>
</gene>
<dbReference type="Gene3D" id="3.60.120.10">
    <property type="entry name" value="Anthranilate synthase"/>
    <property type="match status" value="1"/>
</dbReference>
<dbReference type="PANTHER" id="PTHR11236:SF50">
    <property type="entry name" value="AMINODEOXYCHORISMATE SYNTHASE COMPONENT 1"/>
    <property type="match status" value="1"/>
</dbReference>
<dbReference type="InterPro" id="IPR001544">
    <property type="entry name" value="Aminotrans_IV"/>
</dbReference>
<evidence type="ECO:0000259" key="1">
    <source>
        <dbReference type="Pfam" id="PF00425"/>
    </source>
</evidence>
<keyword evidence="2" id="KW-0456">Lyase</keyword>
<dbReference type="SUPFAM" id="SSF56322">
    <property type="entry name" value="ADC synthase"/>
    <property type="match status" value="1"/>
</dbReference>
<name>A0A4R7HVW4_9ACTN</name>
<reference evidence="2 3" key="1">
    <citation type="submission" date="2019-03" db="EMBL/GenBank/DDBJ databases">
        <title>Sequencing the genomes of 1000 actinobacteria strains.</title>
        <authorList>
            <person name="Klenk H.-P."/>
        </authorList>
    </citation>
    <scope>NUCLEOTIDE SEQUENCE [LARGE SCALE GENOMIC DNA]</scope>
    <source>
        <strain evidence="2 3">DSM 18936</strain>
    </source>
</reference>
<dbReference type="Gene3D" id="3.30.470.10">
    <property type="match status" value="1"/>
</dbReference>
<dbReference type="GO" id="GO:0000162">
    <property type="term" value="P:L-tryptophan biosynthetic process"/>
    <property type="evidence" value="ECO:0007669"/>
    <property type="project" value="TreeGrafter"/>
</dbReference>
<accession>A0A4R7HVW4</accession>
<dbReference type="AlphaFoldDB" id="A0A4R7HVW4"/>
<dbReference type="GO" id="GO:0016829">
    <property type="term" value="F:lyase activity"/>
    <property type="evidence" value="ECO:0007669"/>
    <property type="project" value="UniProtKB-KW"/>
</dbReference>
<keyword evidence="3" id="KW-1185">Reference proteome</keyword>
<dbReference type="InterPro" id="IPR019999">
    <property type="entry name" value="Anth_synth_I-like"/>
</dbReference>
<dbReference type="Pfam" id="PF00425">
    <property type="entry name" value="Chorismate_bind"/>
    <property type="match status" value="1"/>
</dbReference>
<dbReference type="PRINTS" id="PR00095">
    <property type="entry name" value="ANTSNTHASEI"/>
</dbReference>
<dbReference type="SUPFAM" id="SSF56752">
    <property type="entry name" value="D-aminoacid aminotransferase-like PLP-dependent enzymes"/>
    <property type="match status" value="1"/>
</dbReference>
<dbReference type="Pfam" id="PF01063">
    <property type="entry name" value="Aminotran_4"/>
    <property type="match status" value="1"/>
</dbReference>
<proteinExistence type="predicted"/>
<dbReference type="InterPro" id="IPR015890">
    <property type="entry name" value="Chorismate_C"/>
</dbReference>
<protein>
    <submittedName>
        <fullName evidence="2">Para-aminobenzoate synthetase/4-amino-4-deoxychorismate lyase</fullName>
    </submittedName>
</protein>
<dbReference type="RefSeq" id="WP_133867500.1">
    <property type="nucleotide sequence ID" value="NZ_SOAU01000001.1"/>
</dbReference>
<dbReference type="PANTHER" id="PTHR11236">
    <property type="entry name" value="AMINOBENZOATE/ANTHRANILATE SYNTHASE"/>
    <property type="match status" value="1"/>
</dbReference>
<dbReference type="OrthoDB" id="3518032at2"/>
<dbReference type="EMBL" id="SOAU01000001">
    <property type="protein sequence ID" value="TDT15005.1"/>
    <property type="molecule type" value="Genomic_DNA"/>
</dbReference>
<dbReference type="GO" id="GO:0046820">
    <property type="term" value="F:4-amino-4-deoxychorismate synthase activity"/>
    <property type="evidence" value="ECO:0007669"/>
    <property type="project" value="TreeGrafter"/>
</dbReference>
<evidence type="ECO:0000313" key="3">
    <source>
        <dbReference type="Proteomes" id="UP000294558"/>
    </source>
</evidence>
<sequence length="578" mass="63322">MIRLDDLSTEPGAWQFDDPVATGRADTVDRVRAVLAAADERARRHDEWVVVVMAYEAAPAFDPAMRTAPAPPDGIPYVWWESFAERRAAEPLSAADARPGPPERRPSRWPYTDAVEFVRSHIEVGDVYQVNITDRFDGGYVGSPLDVYQALVAAQSGAFGAYVEMGDRIVASASPELFFRWDGDVVTCRPMKGTAARRPRPDDDRAAAEVLRASAKEQAENVMIVDLLRNDLGRLATVGSVAVPSLFDIERYETVWQMTSTITAEMPDYVGLLDVFEALFPCGSVTGAPKISAMQTIREAELDPRGVYCGAIGVLAPPSEPTRAVFSVPIRTAVIDPSNRTYEYGAGGGITWSSDPAAEDREVEAKARVLTTSLRRDGTSLFETLRNDRHGVQHVALHADRMAASADWFGLPFDRALFGRRLAAVPPAPQVERVRVTLHPDGELAVEVLPLDDAPDVVRLAIDTEVTRSDDPFCCHKTTMRDHYDAARSRRPDADDVVLVNQHGNAIETTIANVAYLIDDRWWCPPLDDGGLAGVARHLAVESGRLAERSIAAADLVECAEVAVLNDLRGWRRATIVD</sequence>
<organism evidence="2 3">
    <name type="scientific">Ilumatobacter fluminis</name>
    <dbReference type="NCBI Taxonomy" id="467091"/>
    <lineage>
        <taxon>Bacteria</taxon>
        <taxon>Bacillati</taxon>
        <taxon>Actinomycetota</taxon>
        <taxon>Acidimicrobiia</taxon>
        <taxon>Acidimicrobiales</taxon>
        <taxon>Ilumatobacteraceae</taxon>
        <taxon>Ilumatobacter</taxon>
    </lineage>
</organism>
<comment type="caution">
    <text evidence="2">The sequence shown here is derived from an EMBL/GenBank/DDBJ whole genome shotgun (WGS) entry which is preliminary data.</text>
</comment>